<protein>
    <submittedName>
        <fullName evidence="1">Uncharacterized protein</fullName>
    </submittedName>
</protein>
<proteinExistence type="predicted"/>
<name>A0A1N7EK77_9EURY</name>
<dbReference type="EMBL" id="FTNP01000004">
    <property type="protein sequence ID" value="SIR88477.1"/>
    <property type="molecule type" value="Genomic_DNA"/>
</dbReference>
<accession>A0A1N7EK77</accession>
<sequence>MWCPFEAECTLRFSASQPRVNLRYWQFRVLPRGFTNPLEKPRLRGVCARECQPATGPFRKGFNVHAVTKR</sequence>
<dbReference type="Proteomes" id="UP000185687">
    <property type="component" value="Unassembled WGS sequence"/>
</dbReference>
<keyword evidence="2" id="KW-1185">Reference proteome</keyword>
<evidence type="ECO:0000313" key="2">
    <source>
        <dbReference type="Proteomes" id="UP000185687"/>
    </source>
</evidence>
<gene>
    <name evidence="1" type="ORF">SAMN05421809_2651</name>
</gene>
<organism evidence="1 2">
    <name type="scientific">Natronorubrum daqingense</name>
    <dbReference type="NCBI Taxonomy" id="588898"/>
    <lineage>
        <taxon>Archaea</taxon>
        <taxon>Methanobacteriati</taxon>
        <taxon>Methanobacteriota</taxon>
        <taxon>Stenosarchaea group</taxon>
        <taxon>Halobacteria</taxon>
        <taxon>Halobacteriales</taxon>
        <taxon>Natrialbaceae</taxon>
        <taxon>Natronorubrum</taxon>
    </lineage>
</organism>
<reference evidence="1 2" key="1">
    <citation type="submission" date="2017-01" db="EMBL/GenBank/DDBJ databases">
        <authorList>
            <person name="Mah S.A."/>
            <person name="Swanson W.J."/>
            <person name="Moy G.W."/>
            <person name="Vacquier V.D."/>
        </authorList>
    </citation>
    <scope>NUCLEOTIDE SEQUENCE [LARGE SCALE GENOMIC DNA]</scope>
    <source>
        <strain evidence="1 2">CGMCC 1.8909</strain>
    </source>
</reference>
<evidence type="ECO:0000313" key="1">
    <source>
        <dbReference type="EMBL" id="SIR88477.1"/>
    </source>
</evidence>
<dbReference type="AlphaFoldDB" id="A0A1N7EK77"/>